<dbReference type="AlphaFoldDB" id="A0A0A9BGF8"/>
<dbReference type="EMBL" id="GBRH01236667">
    <property type="protein sequence ID" value="JAD61228.1"/>
    <property type="molecule type" value="Transcribed_RNA"/>
</dbReference>
<reference evidence="1" key="1">
    <citation type="submission" date="2014-09" db="EMBL/GenBank/DDBJ databases">
        <authorList>
            <person name="Magalhaes I.L.F."/>
            <person name="Oliveira U."/>
            <person name="Santos F.R."/>
            <person name="Vidigal T.H.D.A."/>
            <person name="Brescovit A.D."/>
            <person name="Santos A.J."/>
        </authorList>
    </citation>
    <scope>NUCLEOTIDE SEQUENCE</scope>
    <source>
        <tissue evidence="1">Shoot tissue taken approximately 20 cm above the soil surface</tissue>
    </source>
</reference>
<proteinExistence type="predicted"/>
<organism evidence="1">
    <name type="scientific">Arundo donax</name>
    <name type="common">Giant reed</name>
    <name type="synonym">Donax arundinaceus</name>
    <dbReference type="NCBI Taxonomy" id="35708"/>
    <lineage>
        <taxon>Eukaryota</taxon>
        <taxon>Viridiplantae</taxon>
        <taxon>Streptophyta</taxon>
        <taxon>Embryophyta</taxon>
        <taxon>Tracheophyta</taxon>
        <taxon>Spermatophyta</taxon>
        <taxon>Magnoliopsida</taxon>
        <taxon>Liliopsida</taxon>
        <taxon>Poales</taxon>
        <taxon>Poaceae</taxon>
        <taxon>PACMAD clade</taxon>
        <taxon>Arundinoideae</taxon>
        <taxon>Arundineae</taxon>
        <taxon>Arundo</taxon>
    </lineage>
</organism>
<evidence type="ECO:0000313" key="1">
    <source>
        <dbReference type="EMBL" id="JAD61228.1"/>
    </source>
</evidence>
<name>A0A0A9BGF8_ARUDO</name>
<protein>
    <submittedName>
        <fullName evidence="1">Uncharacterized protein</fullName>
    </submittedName>
</protein>
<accession>A0A0A9BGF8</accession>
<reference evidence="1" key="2">
    <citation type="journal article" date="2015" name="Data Brief">
        <title>Shoot transcriptome of the giant reed, Arundo donax.</title>
        <authorList>
            <person name="Barrero R.A."/>
            <person name="Guerrero F.D."/>
            <person name="Moolhuijzen P."/>
            <person name="Goolsby J.A."/>
            <person name="Tidwell J."/>
            <person name="Bellgard S.E."/>
            <person name="Bellgard M.I."/>
        </authorList>
    </citation>
    <scope>NUCLEOTIDE SEQUENCE</scope>
    <source>
        <tissue evidence="1">Shoot tissue taken approximately 20 cm above the soil surface</tissue>
    </source>
</reference>
<sequence>MDASICASLKSKHLWNLVVLDVAFRMGTDELRFHPF</sequence>